<feature type="non-terminal residue" evidence="9">
    <location>
        <position position="141"/>
    </location>
</feature>
<dbReference type="GO" id="GO:0046872">
    <property type="term" value="F:metal ion binding"/>
    <property type="evidence" value="ECO:0007669"/>
    <property type="project" value="UniProtKB-KW"/>
</dbReference>
<comment type="cofactor">
    <cofactor evidence="6">
        <name>Zn(2+)</name>
        <dbReference type="ChEBI" id="CHEBI:29105"/>
    </cofactor>
    <text evidence="6">Binds 1 zinc ion per subunit.</text>
</comment>
<protein>
    <recommendedName>
        <fullName evidence="8">Peptidase M48 domain-containing protein</fullName>
    </recommendedName>
</protein>
<gene>
    <name evidence="9" type="ORF">g.6491</name>
</gene>
<comment type="similarity">
    <text evidence="6">Belongs to the peptidase M48 family.</text>
</comment>
<feature type="transmembrane region" description="Helical" evidence="7">
    <location>
        <begin position="46"/>
        <end position="67"/>
    </location>
</feature>
<organism evidence="9">
    <name type="scientific">Homalodisca liturata</name>
    <dbReference type="NCBI Taxonomy" id="320908"/>
    <lineage>
        <taxon>Eukaryota</taxon>
        <taxon>Metazoa</taxon>
        <taxon>Ecdysozoa</taxon>
        <taxon>Arthropoda</taxon>
        <taxon>Hexapoda</taxon>
        <taxon>Insecta</taxon>
        <taxon>Pterygota</taxon>
        <taxon>Neoptera</taxon>
        <taxon>Paraneoptera</taxon>
        <taxon>Hemiptera</taxon>
        <taxon>Auchenorrhyncha</taxon>
        <taxon>Membracoidea</taxon>
        <taxon>Cicadellidae</taxon>
        <taxon>Cicadellinae</taxon>
        <taxon>Proconiini</taxon>
        <taxon>Homalodisca</taxon>
    </lineage>
</organism>
<evidence type="ECO:0000256" key="2">
    <source>
        <dbReference type="ARBA" id="ARBA00022723"/>
    </source>
</evidence>
<evidence type="ECO:0000256" key="1">
    <source>
        <dbReference type="ARBA" id="ARBA00022670"/>
    </source>
</evidence>
<feature type="domain" description="Peptidase M48" evidence="8">
    <location>
        <begin position="5"/>
        <end position="139"/>
    </location>
</feature>
<proteinExistence type="inferred from homology"/>
<name>A0A1B6K6T0_9HEMI</name>
<keyword evidence="1 6" id="KW-0645">Protease</keyword>
<keyword evidence="4 6" id="KW-0862">Zinc</keyword>
<evidence type="ECO:0000256" key="5">
    <source>
        <dbReference type="ARBA" id="ARBA00023049"/>
    </source>
</evidence>
<evidence type="ECO:0000313" key="9">
    <source>
        <dbReference type="EMBL" id="JAT07163.1"/>
    </source>
</evidence>
<keyword evidence="7" id="KW-0472">Membrane</keyword>
<feature type="transmembrane region" description="Helical" evidence="7">
    <location>
        <begin position="22"/>
        <end position="40"/>
    </location>
</feature>
<evidence type="ECO:0000256" key="7">
    <source>
        <dbReference type="SAM" id="Phobius"/>
    </source>
</evidence>
<sequence length="141" mass="16448">IILIVVHHEIGHIINNHIIKSATIRIIFFTLIAGLAGLGYKKLSRHYNGLVALTLINAMLLGAYQIWMHFYMIYVSQRYEYEADFNAYAKEGYLNSHIESGRILHLLDGYGTLFDYENWIARFRRHPSPCKRIFAAREYAK</sequence>
<accession>A0A1B6K6T0</accession>
<dbReference type="AlphaFoldDB" id="A0A1B6K6T0"/>
<evidence type="ECO:0000259" key="8">
    <source>
        <dbReference type="Pfam" id="PF01435"/>
    </source>
</evidence>
<keyword evidence="3 6" id="KW-0378">Hydrolase</keyword>
<keyword evidence="7" id="KW-0812">Transmembrane</keyword>
<reference evidence="9" key="1">
    <citation type="submission" date="2015-11" db="EMBL/GenBank/DDBJ databases">
        <title>De novo transcriptome assembly of four potential Pierce s Disease insect vectors from Arizona vineyards.</title>
        <authorList>
            <person name="Tassone E.E."/>
        </authorList>
    </citation>
    <scope>NUCLEOTIDE SEQUENCE</scope>
</reference>
<keyword evidence="5 6" id="KW-0482">Metalloprotease</keyword>
<dbReference type="GO" id="GO:0004222">
    <property type="term" value="F:metalloendopeptidase activity"/>
    <property type="evidence" value="ECO:0007669"/>
    <property type="project" value="InterPro"/>
</dbReference>
<dbReference type="EMBL" id="GECU01000544">
    <property type="protein sequence ID" value="JAT07163.1"/>
    <property type="molecule type" value="Transcribed_RNA"/>
</dbReference>
<dbReference type="InterPro" id="IPR001915">
    <property type="entry name" value="Peptidase_M48"/>
</dbReference>
<evidence type="ECO:0000256" key="4">
    <source>
        <dbReference type="ARBA" id="ARBA00022833"/>
    </source>
</evidence>
<dbReference type="Pfam" id="PF01435">
    <property type="entry name" value="Peptidase_M48"/>
    <property type="match status" value="1"/>
</dbReference>
<evidence type="ECO:0000256" key="3">
    <source>
        <dbReference type="ARBA" id="ARBA00022801"/>
    </source>
</evidence>
<keyword evidence="7" id="KW-1133">Transmembrane helix</keyword>
<feature type="non-terminal residue" evidence="9">
    <location>
        <position position="1"/>
    </location>
</feature>
<keyword evidence="2" id="KW-0479">Metal-binding</keyword>
<evidence type="ECO:0000256" key="6">
    <source>
        <dbReference type="RuleBase" id="RU003983"/>
    </source>
</evidence>
<dbReference type="GO" id="GO:0006508">
    <property type="term" value="P:proteolysis"/>
    <property type="evidence" value="ECO:0007669"/>
    <property type="project" value="UniProtKB-KW"/>
</dbReference>